<dbReference type="InterPro" id="IPR050259">
    <property type="entry name" value="SDR"/>
</dbReference>
<keyword evidence="4" id="KW-1185">Reference proteome</keyword>
<organism evidence="3 4">
    <name type="scientific">Candidatus Pantoea symbiotica</name>
    <dbReference type="NCBI Taxonomy" id="1884370"/>
    <lineage>
        <taxon>Bacteria</taxon>
        <taxon>Pseudomonadati</taxon>
        <taxon>Pseudomonadota</taxon>
        <taxon>Gammaproteobacteria</taxon>
        <taxon>Enterobacterales</taxon>
        <taxon>Erwiniaceae</taxon>
        <taxon>Pantoea</taxon>
    </lineage>
</organism>
<comment type="caution">
    <text evidence="3">The sequence shown here is derived from an EMBL/GenBank/DDBJ whole genome shotgun (WGS) entry which is preliminary data.</text>
</comment>
<dbReference type="Gene3D" id="3.40.50.720">
    <property type="entry name" value="NAD(P)-binding Rossmann-like Domain"/>
    <property type="match status" value="1"/>
</dbReference>
<evidence type="ECO:0000256" key="2">
    <source>
        <dbReference type="RuleBase" id="RU000363"/>
    </source>
</evidence>
<gene>
    <name evidence="3" type="ORF">SAMN05518863_10191</name>
</gene>
<sequence>MMNIDLHGKTALVTASTGGIGFAIAQGLAASGAEVVLNGRSEASVSRAREKLNGSVAGAKIHTFIADLGSAQGVKQLLDGLPPIDILVNNAGIYGPQDFYQVDDDTWDAYWQTNVMSGVRLSRALLPEMVKRGWGRVVFISSESALNIPADMLHYGVSKTAQLSLARGLAKVVAGSGVTVNSVLPGPTLSDGFAAMMEDEVKRTGKPLEELAKEFVMAQRPSSVIQRAATVEEVANMVVYVCSKQASATSGAALRVDGGVVDDIV</sequence>
<protein>
    <submittedName>
        <fullName evidence="3">NAD(P)-dependent dehydrogenase, short-chain alcohol dehydrogenase family</fullName>
    </submittedName>
</protein>
<dbReference type="PRINTS" id="PR00080">
    <property type="entry name" value="SDRFAMILY"/>
</dbReference>
<dbReference type="PRINTS" id="PR00081">
    <property type="entry name" value="GDHRDH"/>
</dbReference>
<dbReference type="InterPro" id="IPR036291">
    <property type="entry name" value="NAD(P)-bd_dom_sf"/>
</dbReference>
<dbReference type="EMBL" id="FOSD01000001">
    <property type="protein sequence ID" value="SFJ31643.1"/>
    <property type="molecule type" value="Genomic_DNA"/>
</dbReference>
<evidence type="ECO:0000313" key="4">
    <source>
        <dbReference type="Proteomes" id="UP000198841"/>
    </source>
</evidence>
<dbReference type="InterPro" id="IPR002347">
    <property type="entry name" value="SDR_fam"/>
</dbReference>
<dbReference type="Pfam" id="PF00106">
    <property type="entry name" value="adh_short"/>
    <property type="match status" value="1"/>
</dbReference>
<accession>A0A1I3QBX7</accession>
<dbReference type="CDD" id="cd05233">
    <property type="entry name" value="SDR_c"/>
    <property type="match status" value="1"/>
</dbReference>
<comment type="similarity">
    <text evidence="1 2">Belongs to the short-chain dehydrogenases/reductases (SDR) family.</text>
</comment>
<dbReference type="SUPFAM" id="SSF51735">
    <property type="entry name" value="NAD(P)-binding Rossmann-fold domains"/>
    <property type="match status" value="1"/>
</dbReference>
<dbReference type="PANTHER" id="PTHR42879">
    <property type="entry name" value="3-OXOACYL-(ACYL-CARRIER-PROTEIN) REDUCTASE"/>
    <property type="match status" value="1"/>
</dbReference>
<evidence type="ECO:0000256" key="1">
    <source>
        <dbReference type="ARBA" id="ARBA00006484"/>
    </source>
</evidence>
<proteinExistence type="inferred from homology"/>
<dbReference type="Proteomes" id="UP000198841">
    <property type="component" value="Unassembled WGS sequence"/>
</dbReference>
<evidence type="ECO:0000313" key="3">
    <source>
        <dbReference type="EMBL" id="SFJ31643.1"/>
    </source>
</evidence>
<name>A0A1I3QBX7_9GAMM</name>
<reference evidence="3 4" key="1">
    <citation type="submission" date="2016-10" db="EMBL/GenBank/DDBJ databases">
        <authorList>
            <person name="Varghese N."/>
            <person name="Submissions S."/>
        </authorList>
    </citation>
    <scope>NUCLEOTIDE SEQUENCE [LARGE SCALE GENOMIC DNA]</scope>
    <source>
        <strain evidence="3 4">YR512</strain>
    </source>
</reference>